<evidence type="ECO:0000256" key="1">
    <source>
        <dbReference type="SAM" id="MobiDB-lite"/>
    </source>
</evidence>
<evidence type="ECO:0000313" key="2">
    <source>
        <dbReference type="EMBL" id="KAK9828274.1"/>
    </source>
</evidence>
<dbReference type="AlphaFoldDB" id="A0AAW1R3K2"/>
<feature type="compositionally biased region" description="Low complexity" evidence="1">
    <location>
        <begin position="392"/>
        <end position="407"/>
    </location>
</feature>
<comment type="caution">
    <text evidence="2">The sequence shown here is derived from an EMBL/GenBank/DDBJ whole genome shotgun (WGS) entry which is preliminary data.</text>
</comment>
<accession>A0AAW1R3K2</accession>
<feature type="region of interest" description="Disordered" evidence="1">
    <location>
        <begin position="306"/>
        <end position="425"/>
    </location>
</feature>
<feature type="compositionally biased region" description="Low complexity" evidence="1">
    <location>
        <begin position="346"/>
        <end position="357"/>
    </location>
</feature>
<keyword evidence="3" id="KW-1185">Reference proteome</keyword>
<name>A0AAW1R3K2_9CHLO</name>
<feature type="region of interest" description="Disordered" evidence="1">
    <location>
        <begin position="457"/>
        <end position="488"/>
    </location>
</feature>
<reference evidence="2 3" key="1">
    <citation type="journal article" date="2024" name="Nat. Commun.">
        <title>Phylogenomics reveals the evolutionary origins of lichenization in chlorophyte algae.</title>
        <authorList>
            <person name="Puginier C."/>
            <person name="Libourel C."/>
            <person name="Otte J."/>
            <person name="Skaloud P."/>
            <person name="Haon M."/>
            <person name="Grisel S."/>
            <person name="Petersen M."/>
            <person name="Berrin J.G."/>
            <person name="Delaux P.M."/>
            <person name="Dal Grande F."/>
            <person name="Keller J."/>
        </authorList>
    </citation>
    <scope>NUCLEOTIDE SEQUENCE [LARGE SCALE GENOMIC DNA]</scope>
    <source>
        <strain evidence="2 3">SAG 2145</strain>
    </source>
</reference>
<dbReference type="EMBL" id="JALJOS010000016">
    <property type="protein sequence ID" value="KAK9828274.1"/>
    <property type="molecule type" value="Genomic_DNA"/>
</dbReference>
<gene>
    <name evidence="2" type="ORF">WJX74_006792</name>
</gene>
<feature type="region of interest" description="Disordered" evidence="1">
    <location>
        <begin position="509"/>
        <end position="543"/>
    </location>
</feature>
<feature type="region of interest" description="Disordered" evidence="1">
    <location>
        <begin position="225"/>
        <end position="267"/>
    </location>
</feature>
<dbReference type="Proteomes" id="UP001438707">
    <property type="component" value="Unassembled WGS sequence"/>
</dbReference>
<protein>
    <submittedName>
        <fullName evidence="2">Uncharacterized protein</fullName>
    </submittedName>
</protein>
<feature type="compositionally biased region" description="Polar residues" evidence="1">
    <location>
        <begin position="509"/>
        <end position="521"/>
    </location>
</feature>
<sequence length="692" mass="73530">MDFIRNTLAGLSSCHESSSHVNPLQLFEDRLARAEKELSSLRNSQAKRDAGPIVLTQTGRATSALEEGLDRAVLLDPNQALNSTQRDFGVASGSAVTSKCRRNIKPCRLQDHSCQQSSAAWPGAASSARSHSIPSAIGAPEDSNWMKAAAKDLQHPPEAAAAHVISMSRIGMSTDIASFGASAHAASNAPKPCPAAESELLRQRFTRLHAAAQLESQPLCPLHDHECFEPPISEPAPDPENDGPGFDSDPDTAPDRTRSFQGSRASLGCRSDLDRTAEQVGSISCGLGGRDIWGASGLALADNTPSGLEYKDSRPTPASSSELRSAAANVHGDPAAATSGSYACQRSHSSSPPARSAFNRAAGHGCQCSGREATAPEKSLSDESQESLEFQSARSRSFSPSISMARSGMSCSASPPAGTRQRHTASYLPLPHGPPSKAAIQSAVARVRPVTAPPRMVSRARLQSVSPSPRPIYRQSPHMTPSRMSPGSPIKDSLGFRFSPEYETSIGQAQNTSGLPGSPHTQCHGPTRRGIGRPLPNTTQRKKGRRLLQQLRTASERPQEVQVRAVPKAAPSKREVSRTLPQLSQKPQEALSCVRVMIDLAALPGAEAGRLMRHLLQAQQGLLQKSAAWTQWSAGIEGVRVVTRSGAAKAGALAGMLMQHHTQALQGISREHATVTRLKHLTERISVGPAVL</sequence>
<proteinExistence type="predicted"/>
<evidence type="ECO:0000313" key="3">
    <source>
        <dbReference type="Proteomes" id="UP001438707"/>
    </source>
</evidence>
<organism evidence="2 3">
    <name type="scientific">Apatococcus lobatus</name>
    <dbReference type="NCBI Taxonomy" id="904363"/>
    <lineage>
        <taxon>Eukaryota</taxon>
        <taxon>Viridiplantae</taxon>
        <taxon>Chlorophyta</taxon>
        <taxon>core chlorophytes</taxon>
        <taxon>Trebouxiophyceae</taxon>
        <taxon>Chlorellales</taxon>
        <taxon>Chlorellaceae</taxon>
        <taxon>Apatococcus</taxon>
    </lineage>
</organism>